<evidence type="ECO:0000256" key="3">
    <source>
        <dbReference type="ARBA" id="ARBA00022989"/>
    </source>
</evidence>
<dbReference type="Gene3D" id="1.20.140.150">
    <property type="match status" value="1"/>
</dbReference>
<dbReference type="GO" id="GO:0016247">
    <property type="term" value="F:channel regulator activity"/>
    <property type="evidence" value="ECO:0007669"/>
    <property type="project" value="TreeGrafter"/>
</dbReference>
<comment type="subcellular location">
    <subcellularLocation>
        <location evidence="1">Membrane</location>
        <topology evidence="1">Multi-pass membrane protein</topology>
    </subcellularLocation>
</comment>
<evidence type="ECO:0000313" key="8">
    <source>
        <dbReference type="EnsemblMetazoa" id="XP_022665704"/>
    </source>
</evidence>
<keyword evidence="3 6" id="KW-1133">Transmembrane helix</keyword>
<evidence type="ECO:0000313" key="9">
    <source>
        <dbReference type="Proteomes" id="UP000594260"/>
    </source>
</evidence>
<dbReference type="GO" id="GO:0032281">
    <property type="term" value="C:AMPA glutamate receptor complex"/>
    <property type="evidence" value="ECO:0007669"/>
    <property type="project" value="TreeGrafter"/>
</dbReference>
<dbReference type="KEGG" id="vde:111252318"/>
<feature type="transmembrane region" description="Helical" evidence="6">
    <location>
        <begin position="135"/>
        <end position="159"/>
    </location>
</feature>
<keyword evidence="4 6" id="KW-0472">Membrane</keyword>
<name>A0A7M7KER8_VARDE</name>
<feature type="transmembrane region" description="Helical" evidence="6">
    <location>
        <begin position="185"/>
        <end position="211"/>
    </location>
</feature>
<evidence type="ECO:0000256" key="6">
    <source>
        <dbReference type="SAM" id="Phobius"/>
    </source>
</evidence>
<dbReference type="InParanoid" id="A0A7M7KER8"/>
<dbReference type="EnsemblMetazoa" id="XM_022809969">
    <property type="protein sequence ID" value="XP_022665704"/>
    <property type="gene ID" value="LOC111252318"/>
</dbReference>
<evidence type="ECO:0000256" key="5">
    <source>
        <dbReference type="SAM" id="MobiDB-lite"/>
    </source>
</evidence>
<dbReference type="FunFam" id="1.20.140.150:FF:000098">
    <property type="entry name" value="Voltage-dependent calcium channel, putative"/>
    <property type="match status" value="1"/>
</dbReference>
<keyword evidence="7" id="KW-0732">Signal</keyword>
<dbReference type="GO" id="GO:0051968">
    <property type="term" value="P:positive regulation of synaptic transmission, glutamatergic"/>
    <property type="evidence" value="ECO:0007669"/>
    <property type="project" value="TreeGrafter"/>
</dbReference>
<feature type="chain" id="PRO_5029832277" description="Voltage-dependent calcium channel gamma-5 subunit" evidence="7">
    <location>
        <begin position="24"/>
        <end position="410"/>
    </location>
</feature>
<dbReference type="GO" id="GO:0098970">
    <property type="term" value="P:postsynaptic neurotransmitter receptor diffusion trapping"/>
    <property type="evidence" value="ECO:0007669"/>
    <property type="project" value="TreeGrafter"/>
</dbReference>
<organism evidence="8 9">
    <name type="scientific">Varroa destructor</name>
    <name type="common">Honeybee mite</name>
    <dbReference type="NCBI Taxonomy" id="109461"/>
    <lineage>
        <taxon>Eukaryota</taxon>
        <taxon>Metazoa</taxon>
        <taxon>Ecdysozoa</taxon>
        <taxon>Arthropoda</taxon>
        <taxon>Chelicerata</taxon>
        <taxon>Arachnida</taxon>
        <taxon>Acari</taxon>
        <taxon>Parasitiformes</taxon>
        <taxon>Mesostigmata</taxon>
        <taxon>Gamasina</taxon>
        <taxon>Dermanyssoidea</taxon>
        <taxon>Varroidae</taxon>
        <taxon>Varroa</taxon>
    </lineage>
</organism>
<dbReference type="GO" id="GO:0098943">
    <property type="term" value="P:neurotransmitter receptor transport, postsynaptic endosome to lysosome"/>
    <property type="evidence" value="ECO:0007669"/>
    <property type="project" value="TreeGrafter"/>
</dbReference>
<sequence>MSRHTVRLLRLLTPLTALGSLVAQGVALFTDRWLQSEELMPNPRYNGTGDKEYLSKFTFSGLWKLCYNDPGDTAQKCMNIDYFPTEEYSPDPNDSTMAIPYAVNRASAFILISALILLTGEVLCLLGHLLRRRRVLIFAAGICFIISGLMILVGMVIYISTFKAEVGAKLRPKSTFQGPLFMYRYGYSFLLAVTGLMSSELAGTFAIFLCIHRYRQELKKKGLDRKVDSFLQQNNETHAAPCRRHCSRFSYTGSTTGSVTSIHPGGHGHGAIGAVGGPLGLLGGLGGGGYGTTTSGTTDALGHCHNHHHHSSGSVHTQQQQHRHNSIRKLQSSYSVEEQDFYQRRRSVSNVIPLSESMTDLTYLHRPISRSGTGFTERAASRDLSRELSRDFTCTTVSTTLDTLRRTTPV</sequence>
<dbReference type="Proteomes" id="UP000594260">
    <property type="component" value="Unplaced"/>
</dbReference>
<feature type="signal peptide" evidence="7">
    <location>
        <begin position="1"/>
        <end position="23"/>
    </location>
</feature>
<dbReference type="InterPro" id="IPR004031">
    <property type="entry name" value="PMP22/EMP/MP20/Claudin"/>
</dbReference>
<dbReference type="GO" id="GO:0098839">
    <property type="term" value="C:postsynaptic density membrane"/>
    <property type="evidence" value="ECO:0007669"/>
    <property type="project" value="TreeGrafter"/>
</dbReference>
<dbReference type="GO" id="GO:0019226">
    <property type="term" value="P:transmission of nerve impulse"/>
    <property type="evidence" value="ECO:0007669"/>
    <property type="project" value="TreeGrafter"/>
</dbReference>
<evidence type="ECO:0000256" key="1">
    <source>
        <dbReference type="ARBA" id="ARBA00004141"/>
    </source>
</evidence>
<dbReference type="GO" id="GO:0005245">
    <property type="term" value="F:voltage-gated calcium channel activity"/>
    <property type="evidence" value="ECO:0007669"/>
    <property type="project" value="TreeGrafter"/>
</dbReference>
<accession>A0A7M7KER8</accession>
<reference evidence="8" key="1">
    <citation type="submission" date="2021-01" db="UniProtKB">
        <authorList>
            <consortium name="EnsemblMetazoa"/>
        </authorList>
    </citation>
    <scope>IDENTIFICATION</scope>
</reference>
<feature type="region of interest" description="Disordered" evidence="5">
    <location>
        <begin position="303"/>
        <end position="334"/>
    </location>
</feature>
<evidence type="ECO:0008006" key="10">
    <source>
        <dbReference type="Google" id="ProtNLM"/>
    </source>
</evidence>
<dbReference type="AlphaFoldDB" id="A0A7M7KER8"/>
<keyword evidence="2 6" id="KW-0812">Transmembrane</keyword>
<dbReference type="GO" id="GO:0099590">
    <property type="term" value="P:neurotransmitter receptor internalization"/>
    <property type="evidence" value="ECO:0007669"/>
    <property type="project" value="TreeGrafter"/>
</dbReference>
<protein>
    <recommendedName>
        <fullName evidence="10">Voltage-dependent calcium channel gamma-5 subunit</fullName>
    </recommendedName>
</protein>
<dbReference type="OrthoDB" id="9990458at2759"/>
<dbReference type="GeneID" id="111252318"/>
<dbReference type="PANTHER" id="PTHR12107:SF0">
    <property type="entry name" value="STARGAZIN (MAMMALIAN CALCIUM CHANNEL) HOMOLOG"/>
    <property type="match status" value="1"/>
</dbReference>
<keyword evidence="9" id="KW-1185">Reference proteome</keyword>
<evidence type="ECO:0000256" key="4">
    <source>
        <dbReference type="ARBA" id="ARBA00023136"/>
    </source>
</evidence>
<dbReference type="PANTHER" id="PTHR12107">
    <property type="entry name" value="VOLTAGE-DEPENDENT CALCIUM CHANNEL GAMMA SUBUNIT"/>
    <property type="match status" value="1"/>
</dbReference>
<dbReference type="InterPro" id="IPR051072">
    <property type="entry name" value="CACNG_subunit"/>
</dbReference>
<dbReference type="RefSeq" id="XP_022665704.1">
    <property type="nucleotide sequence ID" value="XM_022809969.1"/>
</dbReference>
<dbReference type="Pfam" id="PF13903">
    <property type="entry name" value="Claudin_2"/>
    <property type="match status" value="1"/>
</dbReference>
<feature type="transmembrane region" description="Helical" evidence="6">
    <location>
        <begin position="106"/>
        <end position="128"/>
    </location>
</feature>
<evidence type="ECO:0000256" key="7">
    <source>
        <dbReference type="SAM" id="SignalP"/>
    </source>
</evidence>
<proteinExistence type="predicted"/>
<evidence type="ECO:0000256" key="2">
    <source>
        <dbReference type="ARBA" id="ARBA00022692"/>
    </source>
</evidence>